<feature type="domain" description="Peptidase M28" evidence="1">
    <location>
        <begin position="219"/>
        <end position="405"/>
    </location>
</feature>
<dbReference type="GO" id="GO:0008235">
    <property type="term" value="F:metalloexopeptidase activity"/>
    <property type="evidence" value="ECO:0007669"/>
    <property type="project" value="InterPro"/>
</dbReference>
<comment type="caution">
    <text evidence="2">The sequence shown here is derived from an EMBL/GenBank/DDBJ whole genome shotgun (WGS) entry which is preliminary data.</text>
</comment>
<dbReference type="PANTHER" id="PTHR12147">
    <property type="entry name" value="METALLOPEPTIDASE M28 FAMILY MEMBER"/>
    <property type="match status" value="1"/>
</dbReference>
<name>A0A7C4XEA2_UNCW3</name>
<dbReference type="Gene3D" id="3.40.630.10">
    <property type="entry name" value="Zn peptidases"/>
    <property type="match status" value="1"/>
</dbReference>
<reference evidence="2" key="1">
    <citation type="journal article" date="2020" name="mSystems">
        <title>Genome- and Community-Level Interaction Insights into Carbon Utilization and Element Cycling Functions of Hydrothermarchaeota in Hydrothermal Sediment.</title>
        <authorList>
            <person name="Zhou Z."/>
            <person name="Liu Y."/>
            <person name="Xu W."/>
            <person name="Pan J."/>
            <person name="Luo Z.H."/>
            <person name="Li M."/>
        </authorList>
    </citation>
    <scope>NUCLEOTIDE SEQUENCE [LARGE SCALE GENOMIC DNA]</scope>
    <source>
        <strain evidence="2">SpSt-774</strain>
    </source>
</reference>
<gene>
    <name evidence="2" type="ORF">ENV60_02210</name>
</gene>
<dbReference type="PANTHER" id="PTHR12147:SF26">
    <property type="entry name" value="PEPTIDASE M28 DOMAIN-CONTAINING PROTEIN"/>
    <property type="match status" value="1"/>
</dbReference>
<protein>
    <submittedName>
        <fullName evidence="2">Zn-dependent exopeptidase M28</fullName>
    </submittedName>
</protein>
<dbReference type="InterPro" id="IPR007484">
    <property type="entry name" value="Peptidase_M28"/>
</dbReference>
<dbReference type="InterPro" id="IPR045175">
    <property type="entry name" value="M28_fam"/>
</dbReference>
<organism evidence="2">
    <name type="scientific">candidate division WOR-3 bacterium</name>
    <dbReference type="NCBI Taxonomy" id="2052148"/>
    <lineage>
        <taxon>Bacteria</taxon>
        <taxon>Bacteria division WOR-3</taxon>
    </lineage>
</organism>
<proteinExistence type="predicted"/>
<dbReference type="EMBL" id="DTGZ01000041">
    <property type="protein sequence ID" value="HGV97091.1"/>
    <property type="molecule type" value="Genomic_DNA"/>
</dbReference>
<dbReference type="AlphaFoldDB" id="A0A7C4XEA2"/>
<evidence type="ECO:0000259" key="1">
    <source>
        <dbReference type="Pfam" id="PF04389"/>
    </source>
</evidence>
<accession>A0A7C4XEA2</accession>
<evidence type="ECO:0000313" key="2">
    <source>
        <dbReference type="EMBL" id="HGV97091.1"/>
    </source>
</evidence>
<dbReference type="Pfam" id="PF04389">
    <property type="entry name" value="Peptidase_M28"/>
    <property type="match status" value="1"/>
</dbReference>
<dbReference type="SUPFAM" id="SSF53187">
    <property type="entry name" value="Zn-dependent exopeptidases"/>
    <property type="match status" value="1"/>
</dbReference>
<dbReference type="GO" id="GO:0006508">
    <property type="term" value="P:proteolysis"/>
    <property type="evidence" value="ECO:0007669"/>
    <property type="project" value="InterPro"/>
</dbReference>
<sequence>MMHSFLALIILVQLFPNPEVLVKVDNLPTSEAKVLLENGIEVWEHNNRFSLIVCTQDKIPANYKTQILDNNPRKNSYFIIQPLEPIDYTQYTEFIQLLWVDKELAIVKATGVRPKGIKFRAEIKKVRNKPIIINLNRPELPSGTRQNPLIEEMIANIDSAMMFNYTKRLQDFRTRNNYNDSIISAAAYVFNEFTQSGLDLVYYSESGTDPWGNQFLADNIVGIKYGETDSALIVCAHLDATAGDPYNPENFAPGADDNASGCAGVLAAAKVMAPYDFHRELRFICFVGEELGLYGSAQYADSCAGAGSHIVGVYNMDMICHRDQGNVEDLDADDNLHTPSGFLSDTLIHFGGIYVPALPIIERHLTGGSSDHASFQNAGYPAILTIDDASIGANPYIHSPGDTIGPSANDFILATNSAKAVVATVAELAGILGGGIGEENRIPLSFIITPTIVKGSFDITIKPFGSSSVTVSLFDITGREVLSLFNGRVTKTLRLKCPLSGSLAGGVYFIAIRSSDEKIGAVKKVVFVK</sequence>